<organism evidence="3 4">
    <name type="scientific">Streptomyces malaysiensis subsp. samsunensis</name>
    <dbReference type="NCBI Taxonomy" id="459658"/>
    <lineage>
        <taxon>Bacteria</taxon>
        <taxon>Bacillati</taxon>
        <taxon>Actinomycetota</taxon>
        <taxon>Actinomycetes</taxon>
        <taxon>Kitasatosporales</taxon>
        <taxon>Streptomycetaceae</taxon>
        <taxon>Streptomyces</taxon>
        <taxon>Streptomyces violaceusniger group</taxon>
    </lineage>
</organism>
<dbReference type="GO" id="GO:0016787">
    <property type="term" value="F:hydrolase activity"/>
    <property type="evidence" value="ECO:0007669"/>
    <property type="project" value="UniProtKB-KW"/>
</dbReference>
<dbReference type="Gene3D" id="3.90.850.10">
    <property type="entry name" value="Fumarylacetoacetase-like, C-terminal domain"/>
    <property type="match status" value="1"/>
</dbReference>
<comment type="caution">
    <text evidence="3">The sequence shown here is derived from an EMBL/GenBank/DDBJ whole genome shotgun (WGS) entry which is preliminary data.</text>
</comment>
<dbReference type="Pfam" id="PF01557">
    <property type="entry name" value="FAA_hydrolase"/>
    <property type="match status" value="1"/>
</dbReference>
<dbReference type="AlphaFoldDB" id="A0A9X2RXP9"/>
<dbReference type="EMBL" id="JANIIC010000030">
    <property type="protein sequence ID" value="MCQ8832124.1"/>
    <property type="molecule type" value="Genomic_DNA"/>
</dbReference>
<dbReference type="PANTHER" id="PTHR43211:SF1">
    <property type="entry name" value="BLL6422 PROTEIN"/>
    <property type="match status" value="1"/>
</dbReference>
<reference evidence="3" key="1">
    <citation type="submission" date="2022-06" db="EMBL/GenBank/DDBJ databases">
        <title>WGS of actinobacteria.</title>
        <authorList>
            <person name="Thawai C."/>
        </authorList>
    </citation>
    <scope>NUCLEOTIDE SEQUENCE</scope>
    <source>
        <strain evidence="3">DSM 42010</strain>
    </source>
</reference>
<dbReference type="InterPro" id="IPR036663">
    <property type="entry name" value="Fumarylacetoacetase_C_sf"/>
</dbReference>
<evidence type="ECO:0000313" key="4">
    <source>
        <dbReference type="Proteomes" id="UP001142400"/>
    </source>
</evidence>
<feature type="region of interest" description="Disordered" evidence="1">
    <location>
        <begin position="254"/>
        <end position="280"/>
    </location>
</feature>
<accession>A0A9X2RXP9</accession>
<protein>
    <submittedName>
        <fullName evidence="3">Fumarylacetoacetate hydrolase family protein</fullName>
    </submittedName>
</protein>
<evidence type="ECO:0000256" key="1">
    <source>
        <dbReference type="SAM" id="MobiDB-lite"/>
    </source>
</evidence>
<evidence type="ECO:0000313" key="3">
    <source>
        <dbReference type="EMBL" id="MCQ8832124.1"/>
    </source>
</evidence>
<evidence type="ECO:0000259" key="2">
    <source>
        <dbReference type="Pfam" id="PF01557"/>
    </source>
</evidence>
<name>A0A9X2RXP9_STRMQ</name>
<proteinExistence type="predicted"/>
<dbReference type="RefSeq" id="WP_257632977.1">
    <property type="nucleotide sequence ID" value="NZ_JANIIC010000030.1"/>
</dbReference>
<dbReference type="SUPFAM" id="SSF56529">
    <property type="entry name" value="FAH"/>
    <property type="match status" value="1"/>
</dbReference>
<dbReference type="InterPro" id="IPR011234">
    <property type="entry name" value="Fumarylacetoacetase-like_C"/>
</dbReference>
<keyword evidence="4" id="KW-1185">Reference proteome</keyword>
<gene>
    <name evidence="3" type="ORF">NQU54_24385</name>
</gene>
<keyword evidence="3" id="KW-0378">Hydrolase</keyword>
<dbReference type="PANTHER" id="PTHR43211">
    <property type="entry name" value="FUMARYLACETOACETATE HYDROLASE"/>
    <property type="match status" value="1"/>
</dbReference>
<dbReference type="Proteomes" id="UP001142400">
    <property type="component" value="Unassembled WGS sequence"/>
</dbReference>
<sequence>MLEALSVDASTSHETIEFHPELPVDWTASLRDCVGFLDHVRSCRKARGVLDDLPQPWFDRPAFYFANPASLHSWNAPVAIPPGSLAFDFEFEIAAVLTSGGTNLTEGQAAACIGGYVLYCDWSARDVQAEERVMQIGQGKGKDAAISLGPWILSASEAKPFRRVDGFSFDVSVQVNGETVLAKPFTGMDWSFEELVAYASSGAGVHPGDLIVSGTLPGGCLMEGSGTPDFRGWLQPGDHVVLDGGPLGTISSRLGAPAPTIPWRRKPAPRTVHTPERHST</sequence>
<feature type="domain" description="Fumarylacetoacetase-like C-terminal" evidence="2">
    <location>
        <begin position="33"/>
        <end position="253"/>
    </location>
</feature>